<dbReference type="Gene3D" id="3.40.50.720">
    <property type="entry name" value="NAD(P)-binding Rossmann-like Domain"/>
    <property type="match status" value="1"/>
</dbReference>
<organism evidence="2 3">
    <name type="scientific">Scleroderma citrinum Foug A</name>
    <dbReference type="NCBI Taxonomy" id="1036808"/>
    <lineage>
        <taxon>Eukaryota</taxon>
        <taxon>Fungi</taxon>
        <taxon>Dikarya</taxon>
        <taxon>Basidiomycota</taxon>
        <taxon>Agaricomycotina</taxon>
        <taxon>Agaricomycetes</taxon>
        <taxon>Agaricomycetidae</taxon>
        <taxon>Boletales</taxon>
        <taxon>Sclerodermatineae</taxon>
        <taxon>Sclerodermataceae</taxon>
        <taxon>Scleroderma</taxon>
    </lineage>
</organism>
<dbReference type="InterPro" id="IPR001509">
    <property type="entry name" value="Epimerase_deHydtase"/>
</dbReference>
<dbReference type="SUPFAM" id="SSF51735">
    <property type="entry name" value="NAD(P)-binding Rossmann-fold domains"/>
    <property type="match status" value="1"/>
</dbReference>
<keyword evidence="3" id="KW-1185">Reference proteome</keyword>
<evidence type="ECO:0000313" key="3">
    <source>
        <dbReference type="Proteomes" id="UP000053989"/>
    </source>
</evidence>
<evidence type="ECO:0000259" key="1">
    <source>
        <dbReference type="Pfam" id="PF01370"/>
    </source>
</evidence>
<dbReference type="STRING" id="1036808.A0A0C3EC94"/>
<dbReference type="HOGENOM" id="CLU_007383_6_4_1"/>
<protein>
    <recommendedName>
        <fullName evidence="1">NAD-dependent epimerase/dehydratase domain-containing protein</fullName>
    </recommendedName>
</protein>
<dbReference type="InParanoid" id="A0A0C3EC94"/>
<dbReference type="CDD" id="cd05271">
    <property type="entry name" value="NDUFA9_like_SDR_a"/>
    <property type="match status" value="1"/>
</dbReference>
<dbReference type="GO" id="GO:0005739">
    <property type="term" value="C:mitochondrion"/>
    <property type="evidence" value="ECO:0007669"/>
    <property type="project" value="TreeGrafter"/>
</dbReference>
<gene>
    <name evidence="2" type="ORF">SCLCIDRAFT_1211966</name>
</gene>
<accession>A0A0C3EC94</accession>
<dbReference type="OrthoDB" id="275457at2759"/>
<proteinExistence type="predicted"/>
<dbReference type="InterPro" id="IPR051207">
    <property type="entry name" value="ComplexI_NDUFA9_subunit"/>
</dbReference>
<dbReference type="InterPro" id="IPR036291">
    <property type="entry name" value="NAD(P)-bd_dom_sf"/>
</dbReference>
<feature type="domain" description="NAD-dependent epimerase/dehydratase" evidence="1">
    <location>
        <begin position="48"/>
        <end position="158"/>
    </location>
</feature>
<reference evidence="2 3" key="1">
    <citation type="submission" date="2014-04" db="EMBL/GenBank/DDBJ databases">
        <authorList>
            <consortium name="DOE Joint Genome Institute"/>
            <person name="Kuo A."/>
            <person name="Kohler A."/>
            <person name="Nagy L.G."/>
            <person name="Floudas D."/>
            <person name="Copeland A."/>
            <person name="Barry K.W."/>
            <person name="Cichocki N."/>
            <person name="Veneault-Fourrey C."/>
            <person name="LaButti K."/>
            <person name="Lindquist E.A."/>
            <person name="Lipzen A."/>
            <person name="Lundell T."/>
            <person name="Morin E."/>
            <person name="Murat C."/>
            <person name="Sun H."/>
            <person name="Tunlid A."/>
            <person name="Henrissat B."/>
            <person name="Grigoriev I.V."/>
            <person name="Hibbett D.S."/>
            <person name="Martin F."/>
            <person name="Nordberg H.P."/>
            <person name="Cantor M.N."/>
            <person name="Hua S.X."/>
        </authorList>
    </citation>
    <scope>NUCLEOTIDE SEQUENCE [LARGE SCALE GENOMIC DNA]</scope>
    <source>
        <strain evidence="2 3">Foug A</strain>
    </source>
</reference>
<dbReference type="PANTHER" id="PTHR12126:SF11">
    <property type="entry name" value="NADH DEHYDROGENASE [UBIQUINONE] 1 ALPHA SUBCOMPLEX SUBUNIT 9, MITOCHONDRIAL"/>
    <property type="match status" value="1"/>
</dbReference>
<evidence type="ECO:0000313" key="2">
    <source>
        <dbReference type="EMBL" id="KIM65954.1"/>
    </source>
</evidence>
<name>A0A0C3EC94_9AGAM</name>
<dbReference type="GO" id="GO:0044877">
    <property type="term" value="F:protein-containing complex binding"/>
    <property type="evidence" value="ECO:0007669"/>
    <property type="project" value="TreeGrafter"/>
</dbReference>
<dbReference type="EMBL" id="KN822020">
    <property type="protein sequence ID" value="KIM65954.1"/>
    <property type="molecule type" value="Genomic_DNA"/>
</dbReference>
<dbReference type="AlphaFoldDB" id="A0A0C3EC94"/>
<dbReference type="Proteomes" id="UP000053989">
    <property type="component" value="Unassembled WGS sequence"/>
</dbReference>
<reference evidence="3" key="2">
    <citation type="submission" date="2015-01" db="EMBL/GenBank/DDBJ databases">
        <title>Evolutionary Origins and Diversification of the Mycorrhizal Mutualists.</title>
        <authorList>
            <consortium name="DOE Joint Genome Institute"/>
            <consortium name="Mycorrhizal Genomics Consortium"/>
            <person name="Kohler A."/>
            <person name="Kuo A."/>
            <person name="Nagy L.G."/>
            <person name="Floudas D."/>
            <person name="Copeland A."/>
            <person name="Barry K.W."/>
            <person name="Cichocki N."/>
            <person name="Veneault-Fourrey C."/>
            <person name="LaButti K."/>
            <person name="Lindquist E.A."/>
            <person name="Lipzen A."/>
            <person name="Lundell T."/>
            <person name="Morin E."/>
            <person name="Murat C."/>
            <person name="Riley R."/>
            <person name="Ohm R."/>
            <person name="Sun H."/>
            <person name="Tunlid A."/>
            <person name="Henrissat B."/>
            <person name="Grigoriev I.V."/>
            <person name="Hibbett D.S."/>
            <person name="Martin F."/>
        </authorList>
    </citation>
    <scope>NUCLEOTIDE SEQUENCE [LARGE SCALE GENOMIC DNA]</scope>
    <source>
        <strain evidence="3">Foug A</strain>
    </source>
</reference>
<dbReference type="PANTHER" id="PTHR12126">
    <property type="entry name" value="NADH-UBIQUINONE OXIDOREDUCTASE 39 KDA SUBUNIT-RELATED"/>
    <property type="match status" value="1"/>
</dbReference>
<sequence>MLVKPQLVRAAVAPRRRALHDLSTLPGRKPVISHGPPGYSAVSGHVATVFGCTGFLGRYLVSKLARMGTQVIVPYREEDEKRHLKPMGDLGQIVSMEWDIRNEDQIAECLRHSDIVYNLVGRDYETKNFKFADVHVAGAERIAKVAAQVGVQRMVHVSHLNASATSPSQFYRTKAEGEERVKSVFPSATIVRPASMFGCEDKLLNNMAMWPIWWNLNHGQTQIRPVHVIDVAQALANLMSIPQLPGTVSLPGPSTLNYEYLLELVATVTYRPPSRAPVVPKSIALAVARAAQMAWWPLISPDEVERRYIDDVKDPGHWEAVGVIPDEIENHAITYLRRYRLAKDFARPVLFPMRSS</sequence>
<dbReference type="Pfam" id="PF01370">
    <property type="entry name" value="Epimerase"/>
    <property type="match status" value="1"/>
</dbReference>